<dbReference type="AlphaFoldDB" id="A0A382T1Z5"/>
<feature type="non-terminal residue" evidence="1">
    <location>
        <position position="23"/>
    </location>
</feature>
<dbReference type="EMBL" id="UINC01133202">
    <property type="protein sequence ID" value="SVD16003.1"/>
    <property type="molecule type" value="Genomic_DNA"/>
</dbReference>
<name>A0A382T1Z5_9ZZZZ</name>
<reference evidence="1" key="1">
    <citation type="submission" date="2018-05" db="EMBL/GenBank/DDBJ databases">
        <authorList>
            <person name="Lanie J.A."/>
            <person name="Ng W.-L."/>
            <person name="Kazmierczak K.M."/>
            <person name="Andrzejewski T.M."/>
            <person name="Davidsen T.M."/>
            <person name="Wayne K.J."/>
            <person name="Tettelin H."/>
            <person name="Glass J.I."/>
            <person name="Rusch D."/>
            <person name="Podicherti R."/>
            <person name="Tsui H.-C.T."/>
            <person name="Winkler M.E."/>
        </authorList>
    </citation>
    <scope>NUCLEOTIDE SEQUENCE</scope>
</reference>
<evidence type="ECO:0000313" key="1">
    <source>
        <dbReference type="EMBL" id="SVD16003.1"/>
    </source>
</evidence>
<accession>A0A382T1Z5</accession>
<protein>
    <submittedName>
        <fullName evidence="1">Uncharacterized protein</fullName>
    </submittedName>
</protein>
<organism evidence="1">
    <name type="scientific">marine metagenome</name>
    <dbReference type="NCBI Taxonomy" id="408172"/>
    <lineage>
        <taxon>unclassified sequences</taxon>
        <taxon>metagenomes</taxon>
        <taxon>ecological metagenomes</taxon>
    </lineage>
</organism>
<gene>
    <name evidence="1" type="ORF">METZ01_LOCUS368857</name>
</gene>
<sequence>MPHRNSGCPDFLLYIVLLGTIAT</sequence>
<proteinExistence type="predicted"/>